<accession>I4C0H0</accession>
<organism evidence="3 4">
    <name type="scientific">Desulfomonile tiedjei (strain ATCC 49306 / DSM 6799 / DCB-1)</name>
    <dbReference type="NCBI Taxonomy" id="706587"/>
    <lineage>
        <taxon>Bacteria</taxon>
        <taxon>Pseudomonadati</taxon>
        <taxon>Thermodesulfobacteriota</taxon>
        <taxon>Desulfomonilia</taxon>
        <taxon>Desulfomonilales</taxon>
        <taxon>Desulfomonilaceae</taxon>
        <taxon>Desulfomonile</taxon>
    </lineage>
</organism>
<protein>
    <submittedName>
        <fullName evidence="3">Putative integral membrane protein</fullName>
    </submittedName>
</protein>
<evidence type="ECO:0000313" key="4">
    <source>
        <dbReference type="Proteomes" id="UP000006055"/>
    </source>
</evidence>
<keyword evidence="2" id="KW-0472">Membrane</keyword>
<proteinExistence type="inferred from homology"/>
<sequence>MFVVANFLSAFAGVLDIVLEIYMYIVIVSALISWVNPDPYNPIVRFLYSVTEPVFSWVRRILPFPAMGIDFSPIIVLLVIFFLRQFLVRTLLQIAGSVAAQ</sequence>
<reference evidence="4" key="1">
    <citation type="submission" date="2012-06" db="EMBL/GenBank/DDBJ databases">
        <title>Complete sequence of chromosome of Desulfomonile tiedjei DSM 6799.</title>
        <authorList>
            <person name="Lucas S."/>
            <person name="Copeland A."/>
            <person name="Lapidus A."/>
            <person name="Glavina del Rio T."/>
            <person name="Dalin E."/>
            <person name="Tice H."/>
            <person name="Bruce D."/>
            <person name="Goodwin L."/>
            <person name="Pitluck S."/>
            <person name="Peters L."/>
            <person name="Ovchinnikova G."/>
            <person name="Zeytun A."/>
            <person name="Lu M."/>
            <person name="Kyrpides N."/>
            <person name="Mavromatis K."/>
            <person name="Ivanova N."/>
            <person name="Brettin T."/>
            <person name="Detter J.C."/>
            <person name="Han C."/>
            <person name="Larimer F."/>
            <person name="Land M."/>
            <person name="Hauser L."/>
            <person name="Markowitz V."/>
            <person name="Cheng J.-F."/>
            <person name="Hugenholtz P."/>
            <person name="Woyke T."/>
            <person name="Wu D."/>
            <person name="Spring S."/>
            <person name="Schroeder M."/>
            <person name="Brambilla E."/>
            <person name="Klenk H.-P."/>
            <person name="Eisen J.A."/>
        </authorList>
    </citation>
    <scope>NUCLEOTIDE SEQUENCE [LARGE SCALE GENOMIC DNA]</scope>
    <source>
        <strain evidence="4">ATCC 49306 / DSM 6799 / DCB-1</strain>
    </source>
</reference>
<feature type="transmembrane region" description="Helical" evidence="2">
    <location>
        <begin position="61"/>
        <end position="83"/>
    </location>
</feature>
<gene>
    <name evidence="3" type="ordered locus">Desti_0322</name>
</gene>
<dbReference type="KEGG" id="dti:Desti_0322"/>
<dbReference type="InterPro" id="IPR003425">
    <property type="entry name" value="CCB3/YggT"/>
</dbReference>
<dbReference type="Pfam" id="PF02325">
    <property type="entry name" value="CCB3_YggT"/>
    <property type="match status" value="1"/>
</dbReference>
<keyword evidence="2" id="KW-0812">Transmembrane</keyword>
<dbReference type="PANTHER" id="PTHR33219">
    <property type="entry name" value="YLMG HOMOLOG PROTEIN 2, CHLOROPLASTIC"/>
    <property type="match status" value="1"/>
</dbReference>
<dbReference type="EMBL" id="CP003360">
    <property type="protein sequence ID" value="AFM23061.1"/>
    <property type="molecule type" value="Genomic_DNA"/>
</dbReference>
<keyword evidence="2" id="KW-1133">Transmembrane helix</keyword>
<dbReference type="GO" id="GO:0016020">
    <property type="term" value="C:membrane"/>
    <property type="evidence" value="ECO:0007669"/>
    <property type="project" value="InterPro"/>
</dbReference>
<dbReference type="HOGENOM" id="CLU_136788_1_0_7"/>
<feature type="transmembrane region" description="Helical" evidence="2">
    <location>
        <begin position="7"/>
        <end position="32"/>
    </location>
</feature>
<name>I4C0H0_DESTA</name>
<keyword evidence="4" id="KW-1185">Reference proteome</keyword>
<dbReference type="STRING" id="706587.Desti_0322"/>
<dbReference type="PANTHER" id="PTHR33219:SF14">
    <property type="entry name" value="PROTEIN COFACTOR ASSEMBLY OF COMPLEX C SUBUNIT B CCB3, CHLOROPLASTIC-RELATED"/>
    <property type="match status" value="1"/>
</dbReference>
<evidence type="ECO:0000313" key="3">
    <source>
        <dbReference type="EMBL" id="AFM23061.1"/>
    </source>
</evidence>
<dbReference type="AlphaFoldDB" id="I4C0H0"/>
<dbReference type="Proteomes" id="UP000006055">
    <property type="component" value="Chromosome"/>
</dbReference>
<comment type="similarity">
    <text evidence="1">Belongs to the YggT family.</text>
</comment>
<dbReference type="OrthoDB" id="47652at2"/>
<dbReference type="eggNOG" id="COG0762">
    <property type="taxonomic scope" value="Bacteria"/>
</dbReference>
<evidence type="ECO:0000256" key="2">
    <source>
        <dbReference type="SAM" id="Phobius"/>
    </source>
</evidence>
<dbReference type="PATRIC" id="fig|706587.4.peg.365"/>
<evidence type="ECO:0000256" key="1">
    <source>
        <dbReference type="ARBA" id="ARBA00010894"/>
    </source>
</evidence>
<dbReference type="RefSeq" id="WP_014808220.1">
    <property type="nucleotide sequence ID" value="NC_018025.1"/>
</dbReference>